<accession>A0A0V0HGZ4</accession>
<dbReference type="EMBL" id="GEDG01020254">
    <property type="protein sequence ID" value="JAP19274.1"/>
    <property type="molecule type" value="Transcribed_RNA"/>
</dbReference>
<sequence>MLVQCSVFLFLYMVNLFGNQQTHFSFKCFCSSHVLSLFFLNSGFFFAACKCEHLMSSQCWFNVVCFYSCT</sequence>
<organism evidence="1">
    <name type="scientific">Solanum chacoense</name>
    <name type="common">Chaco potato</name>
    <dbReference type="NCBI Taxonomy" id="4108"/>
    <lineage>
        <taxon>Eukaryota</taxon>
        <taxon>Viridiplantae</taxon>
        <taxon>Streptophyta</taxon>
        <taxon>Embryophyta</taxon>
        <taxon>Tracheophyta</taxon>
        <taxon>Spermatophyta</taxon>
        <taxon>Magnoliopsida</taxon>
        <taxon>eudicotyledons</taxon>
        <taxon>Gunneridae</taxon>
        <taxon>Pentapetalae</taxon>
        <taxon>asterids</taxon>
        <taxon>lamiids</taxon>
        <taxon>Solanales</taxon>
        <taxon>Solanaceae</taxon>
        <taxon>Solanoideae</taxon>
        <taxon>Solaneae</taxon>
        <taxon>Solanum</taxon>
    </lineage>
</organism>
<dbReference type="AlphaFoldDB" id="A0A0V0HGZ4"/>
<evidence type="ECO:0000313" key="1">
    <source>
        <dbReference type="EMBL" id="JAP19274.1"/>
    </source>
</evidence>
<proteinExistence type="predicted"/>
<reference evidence="1" key="1">
    <citation type="submission" date="2015-12" db="EMBL/GenBank/DDBJ databases">
        <title>Gene expression during late stages of embryo sac development: a critical building block for successful pollen-pistil interactions.</title>
        <authorList>
            <person name="Liu Y."/>
            <person name="Joly V."/>
            <person name="Sabar M."/>
            <person name="Matton D.P."/>
        </authorList>
    </citation>
    <scope>NUCLEOTIDE SEQUENCE</scope>
</reference>
<protein>
    <submittedName>
        <fullName evidence="1">Putative ovule protein</fullName>
    </submittedName>
</protein>
<name>A0A0V0HGZ4_SOLCH</name>